<comment type="caution">
    <text evidence="6">The sequence shown here is derived from an EMBL/GenBank/DDBJ whole genome shotgun (WGS) entry which is preliminary data.</text>
</comment>
<evidence type="ECO:0000256" key="1">
    <source>
        <dbReference type="ARBA" id="ARBA00006432"/>
    </source>
</evidence>
<dbReference type="AlphaFoldDB" id="A0A8J7FAA9"/>
<dbReference type="InterPro" id="IPR045851">
    <property type="entry name" value="AMP-bd_C_sf"/>
</dbReference>
<keyword evidence="2" id="KW-0596">Phosphopantetheine</keyword>
<dbReference type="Gene3D" id="3.40.50.12780">
    <property type="entry name" value="N-terminal domain of ligase-like"/>
    <property type="match status" value="1"/>
</dbReference>
<protein>
    <submittedName>
        <fullName evidence="6">Long-chain-fatty-acid--CoA ligase</fullName>
    </submittedName>
</protein>
<keyword evidence="7" id="KW-1185">Reference proteome</keyword>
<dbReference type="Pfam" id="PF00501">
    <property type="entry name" value="AMP-binding"/>
    <property type="match status" value="1"/>
</dbReference>
<dbReference type="PROSITE" id="PS00012">
    <property type="entry name" value="PHOSPHOPANTETHEINE"/>
    <property type="match status" value="1"/>
</dbReference>
<evidence type="ECO:0000256" key="3">
    <source>
        <dbReference type="ARBA" id="ARBA00022553"/>
    </source>
</evidence>
<dbReference type="Pfam" id="PF13193">
    <property type="entry name" value="AMP-binding_C"/>
    <property type="match status" value="1"/>
</dbReference>
<dbReference type="GO" id="GO:0031177">
    <property type="term" value="F:phosphopantetheine binding"/>
    <property type="evidence" value="ECO:0007669"/>
    <property type="project" value="InterPro"/>
</dbReference>
<evidence type="ECO:0000313" key="6">
    <source>
        <dbReference type="EMBL" id="MBE9214579.1"/>
    </source>
</evidence>
<keyword evidence="4 6" id="KW-0436">Ligase</keyword>
<dbReference type="EMBL" id="JADEWL010000064">
    <property type="protein sequence ID" value="MBE9214579.1"/>
    <property type="molecule type" value="Genomic_DNA"/>
</dbReference>
<dbReference type="FunFam" id="3.30.300.30:FF:000008">
    <property type="entry name" value="2,3-dihydroxybenzoate-AMP ligase"/>
    <property type="match status" value="1"/>
</dbReference>
<dbReference type="SUPFAM" id="SSF47336">
    <property type="entry name" value="ACP-like"/>
    <property type="match status" value="1"/>
</dbReference>
<evidence type="ECO:0000256" key="2">
    <source>
        <dbReference type="ARBA" id="ARBA00022450"/>
    </source>
</evidence>
<name>A0A8J7FAA9_9CYAN</name>
<dbReference type="PANTHER" id="PTHR43201:SF5">
    <property type="entry name" value="MEDIUM-CHAIN ACYL-COA LIGASE ACSF2, MITOCHONDRIAL"/>
    <property type="match status" value="1"/>
</dbReference>
<dbReference type="CDD" id="cd05936">
    <property type="entry name" value="FC-FACS_FadD_like"/>
    <property type="match status" value="1"/>
</dbReference>
<dbReference type="Proteomes" id="UP000620559">
    <property type="component" value="Unassembled WGS sequence"/>
</dbReference>
<dbReference type="GO" id="GO:0031956">
    <property type="term" value="F:medium-chain fatty acid-CoA ligase activity"/>
    <property type="evidence" value="ECO:0007669"/>
    <property type="project" value="TreeGrafter"/>
</dbReference>
<dbReference type="InterPro" id="IPR000873">
    <property type="entry name" value="AMP-dep_synth/lig_dom"/>
</dbReference>
<sequence>MNIAQNVERGCCLFPNKPAVIFEGKYLTYKHLNQMVNRAANALSELGMKRGERIGLFLPNIPEFIISYLAIQKIGAIAVSINISLQEDEVKFILDDCQATVLITTPQLYEKISQADLPYLQHLLITEGKSTAGISLDELMSKVSDEARAVIMERDEPAAILYTSGTTGFPKGATLSHGNVISNMYSMNHNCGMSSKDNILLFLPMFHCFGQNAIFNSALNACATIVLHRSFEPDTIINSVAEYDITMFFGVPTTFILLLEKASKTDLTANYYFSAAAGLPVEIAKQWQEKFGQVIHQGYGLTETSPLASYNHRLKYKLGSIGTPIENVEMKIVDTENGREVTPGKLGEILIRGVNVMLGYWNRPSETAQAIKDGWFHTGDIGQMDELGYFYIVDRLKDMINCGGLKVYPAEVENVIYQHPSIAEVAVYGVPNTLMGEQVRACIVLKANQIVTEEEIIALCQQRLAQYKVPSKVLFVTSIPKNPTGKILKRLLREENSCPGEVVKVVETQLITTKASNIQQQTLKLQPGFEQVANWITDWMVKKLLLSDGKIDRNKSFADYGLDSLRAVKLAEDLSNWLQREILPTITWNFSTVDSLAHHLGSVDISQENQLDTKALLNPQSTDFEALNDRELAELLAQEIAALNI</sequence>
<dbReference type="InterPro" id="IPR020806">
    <property type="entry name" value="PKS_PP-bd"/>
</dbReference>
<comment type="similarity">
    <text evidence="1">Belongs to the ATP-dependent AMP-binding enzyme family.</text>
</comment>
<evidence type="ECO:0000259" key="5">
    <source>
        <dbReference type="PROSITE" id="PS50075"/>
    </source>
</evidence>
<evidence type="ECO:0000256" key="4">
    <source>
        <dbReference type="ARBA" id="ARBA00022598"/>
    </source>
</evidence>
<proteinExistence type="inferred from homology"/>
<dbReference type="InterPro" id="IPR025110">
    <property type="entry name" value="AMP-bd_C"/>
</dbReference>
<dbReference type="SMART" id="SM00823">
    <property type="entry name" value="PKS_PP"/>
    <property type="match status" value="1"/>
</dbReference>
<dbReference type="Gene3D" id="3.30.300.30">
    <property type="match status" value="1"/>
</dbReference>
<keyword evidence="3" id="KW-0597">Phosphoprotein</keyword>
<dbReference type="Pfam" id="PF00550">
    <property type="entry name" value="PP-binding"/>
    <property type="match status" value="1"/>
</dbReference>
<organism evidence="6 7">
    <name type="scientific">Plectonema cf. radiosum LEGE 06105</name>
    <dbReference type="NCBI Taxonomy" id="945769"/>
    <lineage>
        <taxon>Bacteria</taxon>
        <taxon>Bacillati</taxon>
        <taxon>Cyanobacteriota</taxon>
        <taxon>Cyanophyceae</taxon>
        <taxon>Oscillatoriophycideae</taxon>
        <taxon>Oscillatoriales</taxon>
        <taxon>Microcoleaceae</taxon>
        <taxon>Plectonema</taxon>
    </lineage>
</organism>
<dbReference type="PANTHER" id="PTHR43201">
    <property type="entry name" value="ACYL-COA SYNTHETASE"/>
    <property type="match status" value="1"/>
</dbReference>
<dbReference type="InterPro" id="IPR009081">
    <property type="entry name" value="PP-bd_ACP"/>
</dbReference>
<evidence type="ECO:0000313" key="7">
    <source>
        <dbReference type="Proteomes" id="UP000620559"/>
    </source>
</evidence>
<dbReference type="NCBIfam" id="NF004837">
    <property type="entry name" value="PRK06187.1"/>
    <property type="match status" value="1"/>
</dbReference>
<dbReference type="PROSITE" id="PS00455">
    <property type="entry name" value="AMP_BINDING"/>
    <property type="match status" value="1"/>
</dbReference>
<gene>
    <name evidence="6" type="ORF">IQ247_18215</name>
</gene>
<dbReference type="InterPro" id="IPR020845">
    <property type="entry name" value="AMP-binding_CS"/>
</dbReference>
<dbReference type="Gene3D" id="1.10.1200.10">
    <property type="entry name" value="ACP-like"/>
    <property type="match status" value="1"/>
</dbReference>
<feature type="domain" description="Carrier" evidence="5">
    <location>
        <begin position="527"/>
        <end position="604"/>
    </location>
</feature>
<dbReference type="PROSITE" id="PS50075">
    <property type="entry name" value="CARRIER"/>
    <property type="match status" value="1"/>
</dbReference>
<dbReference type="GO" id="GO:0006631">
    <property type="term" value="P:fatty acid metabolic process"/>
    <property type="evidence" value="ECO:0007669"/>
    <property type="project" value="TreeGrafter"/>
</dbReference>
<dbReference type="SUPFAM" id="SSF56801">
    <property type="entry name" value="Acetyl-CoA synthetase-like"/>
    <property type="match status" value="1"/>
</dbReference>
<reference evidence="6" key="1">
    <citation type="submission" date="2020-10" db="EMBL/GenBank/DDBJ databases">
        <authorList>
            <person name="Castelo-Branco R."/>
            <person name="Eusebio N."/>
            <person name="Adriana R."/>
            <person name="Vieira A."/>
            <person name="Brugerolle De Fraissinette N."/>
            <person name="Rezende De Castro R."/>
            <person name="Schneider M.P."/>
            <person name="Vasconcelos V."/>
            <person name="Leao P.N."/>
        </authorList>
    </citation>
    <scope>NUCLEOTIDE SEQUENCE</scope>
    <source>
        <strain evidence="6">LEGE 06105</strain>
    </source>
</reference>
<accession>A0A8J7FAA9</accession>
<dbReference type="RefSeq" id="WP_193922524.1">
    <property type="nucleotide sequence ID" value="NZ_JADEWL010000064.1"/>
</dbReference>
<dbReference type="InterPro" id="IPR036736">
    <property type="entry name" value="ACP-like_sf"/>
</dbReference>
<dbReference type="InterPro" id="IPR006162">
    <property type="entry name" value="Ppantetheine_attach_site"/>
</dbReference>
<dbReference type="InterPro" id="IPR042099">
    <property type="entry name" value="ANL_N_sf"/>
</dbReference>